<sequence>MDLDLNFQLSLGNESAPSLKIPASAAPKSLPSDHKFDLQLSLSVGPSESVITNANTIPASPHQDVFHNLVTVVSVPTVDEGSTSSRWKTGNNLSPYIHISEENAAFLSKKVIPGKPIQSYVPQLPPTSVQNLKSPTASTSEVVLLPQRSSSAKNCQFLGCGKGARGASGFCIAHGGGRRCQKVGCQKGAEGRTIFCKAHGGVGGANSLGALKVLRAGLTAA</sequence>
<feature type="domain" description="WRKY19-like zinc finger" evidence="1">
    <location>
        <begin position="153"/>
        <end position="176"/>
    </location>
</feature>
<gene>
    <name evidence="2" type="ORF">CB5_LOCUS26524</name>
</gene>
<protein>
    <recommendedName>
        <fullName evidence="1">WRKY19-like zinc finger domain-containing protein</fullName>
    </recommendedName>
</protein>
<proteinExistence type="predicted"/>
<dbReference type="AlphaFoldDB" id="A0A6V7QJM1"/>
<accession>A0A6V7QJM1</accession>
<evidence type="ECO:0000313" key="2">
    <source>
        <dbReference type="EMBL" id="CAD1843313.1"/>
    </source>
</evidence>
<dbReference type="PANTHER" id="PTHR31827:SF35">
    <property type="entry name" value="LORICRIN-RELATED"/>
    <property type="match status" value="1"/>
</dbReference>
<dbReference type="Pfam" id="PF24906">
    <property type="entry name" value="Zf_WRKY19"/>
    <property type="match status" value="2"/>
</dbReference>
<feature type="domain" description="WRKY19-like zinc finger" evidence="1">
    <location>
        <begin position="177"/>
        <end position="201"/>
    </location>
</feature>
<dbReference type="EMBL" id="LR862136">
    <property type="protein sequence ID" value="CAD1843313.1"/>
    <property type="molecule type" value="Genomic_DNA"/>
</dbReference>
<reference evidence="2" key="1">
    <citation type="submission" date="2020-07" db="EMBL/GenBank/DDBJ databases">
        <authorList>
            <person name="Lin J."/>
        </authorList>
    </citation>
    <scope>NUCLEOTIDE SEQUENCE</scope>
</reference>
<dbReference type="InterPro" id="IPR056866">
    <property type="entry name" value="Znf_WRKY19"/>
</dbReference>
<dbReference type="PANTHER" id="PTHR31827">
    <property type="entry name" value="EMB|CAB89363.1"/>
    <property type="match status" value="1"/>
</dbReference>
<name>A0A6V7QJM1_ANACO</name>
<organism evidence="2">
    <name type="scientific">Ananas comosus var. bracteatus</name>
    <name type="common">red pineapple</name>
    <dbReference type="NCBI Taxonomy" id="296719"/>
    <lineage>
        <taxon>Eukaryota</taxon>
        <taxon>Viridiplantae</taxon>
        <taxon>Streptophyta</taxon>
        <taxon>Embryophyta</taxon>
        <taxon>Tracheophyta</taxon>
        <taxon>Spermatophyta</taxon>
        <taxon>Magnoliopsida</taxon>
        <taxon>Liliopsida</taxon>
        <taxon>Poales</taxon>
        <taxon>Bromeliaceae</taxon>
        <taxon>Bromelioideae</taxon>
        <taxon>Ananas</taxon>
    </lineage>
</organism>
<evidence type="ECO:0000259" key="1">
    <source>
        <dbReference type="Pfam" id="PF24906"/>
    </source>
</evidence>